<dbReference type="Proteomes" id="UP000308836">
    <property type="component" value="Unassembled WGS sequence"/>
</dbReference>
<dbReference type="EMBL" id="SRYG01000012">
    <property type="protein sequence ID" value="TGY65835.1"/>
    <property type="molecule type" value="Genomic_DNA"/>
</dbReference>
<reference evidence="1" key="1">
    <citation type="submission" date="2019-04" db="EMBL/GenBank/DDBJ databases">
        <title>Microbes associate with the intestines of laboratory mice.</title>
        <authorList>
            <person name="Navarre W."/>
            <person name="Wong E."/>
            <person name="Huang K."/>
            <person name="Tropini C."/>
            <person name="Ng K."/>
            <person name="Yu B."/>
        </authorList>
    </citation>
    <scope>NUCLEOTIDE SEQUENCE</scope>
    <source>
        <strain evidence="1">NM09_H32</strain>
    </source>
</reference>
<proteinExistence type="predicted"/>
<protein>
    <submittedName>
        <fullName evidence="1">XRE family transcriptional regulator</fullName>
    </submittedName>
</protein>
<evidence type="ECO:0000313" key="2">
    <source>
        <dbReference type="Proteomes" id="UP000308836"/>
    </source>
</evidence>
<name>A0AC61R6Y7_9FIRM</name>
<comment type="caution">
    <text evidence="1">The sequence shown here is derived from an EMBL/GenBank/DDBJ whole genome shotgun (WGS) entry which is preliminary data.</text>
</comment>
<sequence length="191" mass="21721">MEIGKQIKKQRQANHWTQEELAEKIYVSRQSVSNWENDKTYPDLESLLRMSILFSTTIDDLVKGDQQEMKEVIHNQESKAVFNRDATIFAVLLIAFTILCVPIGLIGKWIGIVLDIAFFAVTMAYALKVEKQKKALDIQSYKEIDAFMQGVSLSQIQKEREKAVRPYQKVFAALIAALIGGLIALLWCLVL</sequence>
<gene>
    <name evidence="1" type="ORF">E5336_06675</name>
</gene>
<keyword evidence="2" id="KW-1185">Reference proteome</keyword>
<evidence type="ECO:0000313" key="1">
    <source>
        <dbReference type="EMBL" id="TGY65835.1"/>
    </source>
</evidence>
<organism evidence="1 2">
    <name type="scientific">Dubosiella muris</name>
    <dbReference type="NCBI Taxonomy" id="3038133"/>
    <lineage>
        <taxon>Bacteria</taxon>
        <taxon>Bacillati</taxon>
        <taxon>Bacillota</taxon>
        <taxon>Erysipelotrichia</taxon>
        <taxon>Erysipelotrichales</taxon>
        <taxon>Erysipelotrichaceae</taxon>
        <taxon>Dubosiella</taxon>
    </lineage>
</organism>
<accession>A0AC61R6Y7</accession>